<feature type="compositionally biased region" description="Basic and acidic residues" evidence="2">
    <location>
        <begin position="292"/>
        <end position="306"/>
    </location>
</feature>
<dbReference type="Gene3D" id="2.60.200.20">
    <property type="match status" value="1"/>
</dbReference>
<dbReference type="SUPFAM" id="SSF49879">
    <property type="entry name" value="SMAD/FHA domain"/>
    <property type="match status" value="1"/>
</dbReference>
<dbReference type="Proteomes" id="UP000185434">
    <property type="component" value="Chromosome"/>
</dbReference>
<dbReference type="RefSeq" id="WP_075662950.1">
    <property type="nucleotide sequence ID" value="NZ_CP009247.1"/>
</dbReference>
<dbReference type="Pfam" id="PF12401">
    <property type="entry name" value="FhaA_N"/>
    <property type="match status" value="1"/>
</dbReference>
<protein>
    <recommendedName>
        <fullName evidence="3">FHA domain-containing protein</fullName>
    </recommendedName>
</protein>
<feature type="compositionally biased region" description="Low complexity" evidence="2">
    <location>
        <begin position="234"/>
        <end position="246"/>
    </location>
</feature>
<dbReference type="InterPro" id="IPR008984">
    <property type="entry name" value="SMAD_FHA_dom_sf"/>
</dbReference>
<reference evidence="4 5" key="1">
    <citation type="submission" date="2014-08" db="EMBL/GenBank/DDBJ databases">
        <title>Complete genome sequence of Corynebacterium frankenforstense ST18(T) (=DSM 45800(T)), isolated from raw cow milk.</title>
        <authorList>
            <person name="Ruckert C."/>
            <person name="Albersmeier A."/>
            <person name="Winkler A."/>
            <person name="Lipski A."/>
            <person name="Kalinowski J."/>
        </authorList>
    </citation>
    <scope>NUCLEOTIDE SEQUENCE [LARGE SCALE GENOMIC DNA]</scope>
    <source>
        <strain evidence="4 5">ST18</strain>
    </source>
</reference>
<gene>
    <name evidence="4" type="ORF">CFRA_00200</name>
</gene>
<keyword evidence="5" id="KW-1185">Reference proteome</keyword>
<feature type="domain" description="FHA" evidence="3">
    <location>
        <begin position="335"/>
        <end position="384"/>
    </location>
</feature>
<dbReference type="EMBL" id="CP009247">
    <property type="protein sequence ID" value="APT87981.1"/>
    <property type="molecule type" value="Genomic_DNA"/>
</dbReference>
<organism evidence="4 5">
    <name type="scientific">Corynebacterium frankenforstense DSM 45800</name>
    <dbReference type="NCBI Taxonomy" id="1437875"/>
    <lineage>
        <taxon>Bacteria</taxon>
        <taxon>Bacillati</taxon>
        <taxon>Actinomycetota</taxon>
        <taxon>Actinomycetes</taxon>
        <taxon>Mycobacteriales</taxon>
        <taxon>Corynebacteriaceae</taxon>
        <taxon>Corynebacterium</taxon>
    </lineage>
</organism>
<dbReference type="KEGG" id="cfk:CFRA_00200"/>
<dbReference type="PROSITE" id="PS50006">
    <property type="entry name" value="FHA_DOMAIN"/>
    <property type="match status" value="1"/>
</dbReference>
<evidence type="ECO:0000256" key="1">
    <source>
        <dbReference type="ARBA" id="ARBA00022553"/>
    </source>
</evidence>
<keyword evidence="1" id="KW-0597">Phosphoprotein</keyword>
<dbReference type="STRING" id="1437875.CFRA_00200"/>
<dbReference type="Pfam" id="PF00498">
    <property type="entry name" value="FHA"/>
    <property type="match status" value="1"/>
</dbReference>
<evidence type="ECO:0000313" key="5">
    <source>
        <dbReference type="Proteomes" id="UP000185434"/>
    </source>
</evidence>
<proteinExistence type="predicted"/>
<dbReference type="InterPro" id="IPR022128">
    <property type="entry name" value="FhaA_N"/>
</dbReference>
<feature type="compositionally biased region" description="Polar residues" evidence="2">
    <location>
        <begin position="117"/>
        <end position="126"/>
    </location>
</feature>
<evidence type="ECO:0000256" key="2">
    <source>
        <dbReference type="SAM" id="MobiDB-lite"/>
    </source>
</evidence>
<accession>A0A1L7CQ91</accession>
<feature type="region of interest" description="Disordered" evidence="2">
    <location>
        <begin position="117"/>
        <end position="136"/>
    </location>
</feature>
<feature type="compositionally biased region" description="Low complexity" evidence="2">
    <location>
        <begin position="205"/>
        <end position="214"/>
    </location>
</feature>
<feature type="compositionally biased region" description="Polar residues" evidence="2">
    <location>
        <begin position="166"/>
        <end position="182"/>
    </location>
</feature>
<dbReference type="SMART" id="SM00240">
    <property type="entry name" value="FHA"/>
    <property type="match status" value="1"/>
</dbReference>
<dbReference type="CDD" id="cd22668">
    <property type="entry name" value="FHA_FhaA-like"/>
    <property type="match status" value="1"/>
</dbReference>
<feature type="region of interest" description="Disordered" evidence="2">
    <location>
        <begin position="270"/>
        <end position="315"/>
    </location>
</feature>
<evidence type="ECO:0000259" key="3">
    <source>
        <dbReference type="PROSITE" id="PS50006"/>
    </source>
</evidence>
<dbReference type="AlphaFoldDB" id="A0A1L7CQ91"/>
<dbReference type="Gene3D" id="3.30.2320.60">
    <property type="entry name" value="FhaA, phosphopeptide-binding domain (DUF3662)"/>
    <property type="match status" value="1"/>
</dbReference>
<dbReference type="PANTHER" id="PTHR23308">
    <property type="entry name" value="NUCLEAR INHIBITOR OF PROTEIN PHOSPHATASE-1"/>
    <property type="match status" value="1"/>
</dbReference>
<feature type="region of interest" description="Disordered" evidence="2">
    <location>
        <begin position="145"/>
        <end position="246"/>
    </location>
</feature>
<sequence length="411" mass="43288">MATLDRFARFDSTLQRGLDNAFALVFGGRLVPAEIEELLKQEIEDNLYHEDDYTEAPNVFQVGISRTDLDNLAESHPTLPEMFADQLARYCRNQGWVPAGPISVVLAEETGMRTGQLRASSYSDPSPAQGCGFDAIDDAAPADVAGTAPVADDDSENPAGRHASPVQESENMNAPHQDNENFPATEVRQSAGWGDPSRPQGWPGQADQADQADQPGRSGRAAEPVDPDDQWHTGPGESAPAGGASAAGASAVGAAGAAGAAAAAGAGTASRPADLAEQEESPSEASASTAGRWREEPTDSAAHREPVQPVTETPTVSLLLQDGSSRTYHVHEGSNILGRSTSADFRLPDTGVSREHAELSWNGHDAVLTDLKSTNGTTVNDTPVDNWLLDDGDVITMGHSRIEVRIVRPGS</sequence>
<evidence type="ECO:0000313" key="4">
    <source>
        <dbReference type="EMBL" id="APT87981.1"/>
    </source>
</evidence>
<dbReference type="InterPro" id="IPR000253">
    <property type="entry name" value="FHA_dom"/>
</dbReference>
<dbReference type="InterPro" id="IPR050923">
    <property type="entry name" value="Cell_Proc_Reg/RNA_Proc"/>
</dbReference>
<name>A0A1L7CQ91_9CORY</name>
<dbReference type="InterPro" id="IPR042287">
    <property type="entry name" value="FhaA_N_sf"/>
</dbReference>